<keyword evidence="1" id="KW-0472">Membrane</keyword>
<evidence type="ECO:0000256" key="1">
    <source>
        <dbReference type="SAM" id="Phobius"/>
    </source>
</evidence>
<feature type="transmembrane region" description="Helical" evidence="1">
    <location>
        <begin position="126"/>
        <end position="142"/>
    </location>
</feature>
<evidence type="ECO:0008006" key="4">
    <source>
        <dbReference type="Google" id="ProtNLM"/>
    </source>
</evidence>
<protein>
    <recommendedName>
        <fullName evidence="4">DUF3429 domain-containing protein</fullName>
    </recommendedName>
</protein>
<feature type="transmembrane region" description="Helical" evidence="1">
    <location>
        <begin position="42"/>
        <end position="60"/>
    </location>
</feature>
<feature type="transmembrane region" description="Helical" evidence="1">
    <location>
        <begin position="12"/>
        <end position="30"/>
    </location>
</feature>
<dbReference type="AlphaFoldDB" id="A0A7W7N4C7"/>
<evidence type="ECO:0000313" key="2">
    <source>
        <dbReference type="EMBL" id="MBB4798122.1"/>
    </source>
</evidence>
<dbReference type="PANTHER" id="PTHR15887:SF1">
    <property type="entry name" value="TRANSMEMBRANE PROTEIN 69"/>
    <property type="match status" value="1"/>
</dbReference>
<keyword evidence="1" id="KW-0812">Transmembrane</keyword>
<organism evidence="2 3">
    <name type="scientific">Brevundimonas bullata</name>
    <dbReference type="NCBI Taxonomy" id="13160"/>
    <lineage>
        <taxon>Bacteria</taxon>
        <taxon>Pseudomonadati</taxon>
        <taxon>Pseudomonadota</taxon>
        <taxon>Alphaproteobacteria</taxon>
        <taxon>Caulobacterales</taxon>
        <taxon>Caulobacteraceae</taxon>
        <taxon>Brevundimonas</taxon>
    </lineage>
</organism>
<dbReference type="PANTHER" id="PTHR15887">
    <property type="entry name" value="TRANSMEMBRANE PROTEIN 69"/>
    <property type="match status" value="1"/>
</dbReference>
<sequence>MTMKKAPRPAIVLGWCGVLPFVGLVGALAFRVGNPDEVSDALRLYGAVILSFMGGVHWGVASLRSEARMSPYAVSVLPALWAWLMTFAPAPIGFAGLGFGFAILLAYDLRCVGRRELPHWYGRLRVWLTLAVGVCLITSSVLA</sequence>
<comment type="caution">
    <text evidence="2">The sequence shown here is derived from an EMBL/GenBank/DDBJ whole genome shotgun (WGS) entry which is preliminary data.</text>
</comment>
<keyword evidence="3" id="KW-1185">Reference proteome</keyword>
<reference evidence="2 3" key="1">
    <citation type="submission" date="2020-08" db="EMBL/GenBank/DDBJ databases">
        <title>Functional genomics of gut bacteria from endangered species of beetles.</title>
        <authorList>
            <person name="Carlos-Shanley C."/>
        </authorList>
    </citation>
    <scope>NUCLEOTIDE SEQUENCE [LARGE SCALE GENOMIC DNA]</scope>
    <source>
        <strain evidence="2 3">S00123</strain>
    </source>
</reference>
<dbReference type="Pfam" id="PF11911">
    <property type="entry name" value="DUF3429"/>
    <property type="match status" value="1"/>
</dbReference>
<dbReference type="RefSeq" id="WP_184269350.1">
    <property type="nucleotide sequence ID" value="NZ_JACHKY010000003.1"/>
</dbReference>
<feature type="transmembrane region" description="Helical" evidence="1">
    <location>
        <begin position="80"/>
        <end position="105"/>
    </location>
</feature>
<name>A0A7W7N4C7_9CAUL</name>
<evidence type="ECO:0000313" key="3">
    <source>
        <dbReference type="Proteomes" id="UP000539957"/>
    </source>
</evidence>
<accession>A0A7W7N4C7</accession>
<proteinExistence type="predicted"/>
<dbReference type="InterPro" id="IPR021836">
    <property type="entry name" value="DUF3429"/>
</dbReference>
<dbReference type="Proteomes" id="UP000539957">
    <property type="component" value="Unassembled WGS sequence"/>
</dbReference>
<dbReference type="EMBL" id="JACHKY010000003">
    <property type="protein sequence ID" value="MBB4798122.1"/>
    <property type="molecule type" value="Genomic_DNA"/>
</dbReference>
<keyword evidence="1" id="KW-1133">Transmembrane helix</keyword>
<gene>
    <name evidence="2" type="ORF">HNP32_001866</name>
</gene>